<evidence type="ECO:0000256" key="3">
    <source>
        <dbReference type="ARBA" id="ARBA00023204"/>
    </source>
</evidence>
<feature type="domain" description="PD-(D/E)XK endonuclease-like" evidence="4">
    <location>
        <begin position="39"/>
        <end position="281"/>
    </location>
</feature>
<organism evidence="5 6">
    <name type="scientific">Pedococcus dokdonensis</name>
    <dbReference type="NCBI Taxonomy" id="443156"/>
    <lineage>
        <taxon>Bacteria</taxon>
        <taxon>Bacillati</taxon>
        <taxon>Actinomycetota</taxon>
        <taxon>Actinomycetes</taxon>
        <taxon>Micrococcales</taxon>
        <taxon>Intrasporangiaceae</taxon>
        <taxon>Pedococcus</taxon>
    </lineage>
</organism>
<evidence type="ECO:0000259" key="4">
    <source>
        <dbReference type="Pfam" id="PF12705"/>
    </source>
</evidence>
<dbReference type="Pfam" id="PF12705">
    <property type="entry name" value="PDDEXK_1"/>
    <property type="match status" value="1"/>
</dbReference>
<dbReference type="SUPFAM" id="SSF52980">
    <property type="entry name" value="Restriction endonuclease-like"/>
    <property type="match status" value="1"/>
</dbReference>
<keyword evidence="5" id="KW-0540">Nuclease</keyword>
<keyword evidence="3" id="KW-0234">DNA repair</keyword>
<name>A0A1H0KXP9_9MICO</name>
<dbReference type="InterPro" id="IPR011335">
    <property type="entry name" value="Restrct_endonuc-II-like"/>
</dbReference>
<keyword evidence="1" id="KW-0227">DNA damage</keyword>
<keyword evidence="2" id="KW-0067">ATP-binding</keyword>
<gene>
    <name evidence="5" type="ORF">SAMN04489867_0141</name>
</gene>
<dbReference type="GO" id="GO:0004386">
    <property type="term" value="F:helicase activity"/>
    <property type="evidence" value="ECO:0007669"/>
    <property type="project" value="UniProtKB-KW"/>
</dbReference>
<keyword evidence="5" id="KW-0269">Exonuclease</keyword>
<reference evidence="6" key="1">
    <citation type="submission" date="2016-10" db="EMBL/GenBank/DDBJ databases">
        <authorList>
            <person name="Varghese N."/>
            <person name="Submissions S."/>
        </authorList>
    </citation>
    <scope>NUCLEOTIDE SEQUENCE [LARGE SCALE GENOMIC DNA]</scope>
    <source>
        <strain evidence="6">DSM 22329</strain>
    </source>
</reference>
<keyword evidence="2" id="KW-0547">Nucleotide-binding</keyword>
<proteinExistence type="predicted"/>
<dbReference type="EMBL" id="LT629711">
    <property type="protein sequence ID" value="SDO60794.1"/>
    <property type="molecule type" value="Genomic_DNA"/>
</dbReference>
<dbReference type="GO" id="GO:0006281">
    <property type="term" value="P:DNA repair"/>
    <property type="evidence" value="ECO:0007669"/>
    <property type="project" value="UniProtKB-KW"/>
</dbReference>
<keyword evidence="5" id="KW-0378">Hydrolase</keyword>
<dbReference type="STRING" id="443156.SAMN04489867_0141"/>
<dbReference type="AlphaFoldDB" id="A0A1H0KXP9"/>
<dbReference type="Gene3D" id="3.90.320.10">
    <property type="match status" value="1"/>
</dbReference>
<protein>
    <submittedName>
        <fullName evidence="5">RecB family exonuclease</fullName>
    </submittedName>
</protein>
<dbReference type="RefSeq" id="WP_231961372.1">
    <property type="nucleotide sequence ID" value="NZ_LT629711.1"/>
</dbReference>
<dbReference type="InterPro" id="IPR011604">
    <property type="entry name" value="PDDEXK-like_dom_sf"/>
</dbReference>
<evidence type="ECO:0000313" key="5">
    <source>
        <dbReference type="EMBL" id="SDO60794.1"/>
    </source>
</evidence>
<sequence length="310" mass="34022">MGVGQAAAGEAALGDGGPARAAGVQQEFVGMPQRLFRGSPSKLLAWVDCPRRYRMQYLDRPAPPSRPQRAHTSFGVAVHNALRDWWDLPVERRSPAAGAELVRTSWIDVGFRDADQSLEWRERAQQHVVAYLDDVDPAHQPLGIERTVSLKTSVLTLQGRIDRLDDRGGELAVVDYKTSRSQPTDDDARTSLPLALYAAAAWKMFRRKCVRVELHHLPTGTVAAHDHTGESLKRKVDEADSIAREARAAEADYRELGVDSSRFPARVGPICQWCDFRAHCPAGQAFGPEKSDWAALEQPAAVATGTGALT</sequence>
<dbReference type="InterPro" id="IPR038726">
    <property type="entry name" value="PDDEXK_AddAB-type"/>
</dbReference>
<evidence type="ECO:0000256" key="1">
    <source>
        <dbReference type="ARBA" id="ARBA00022763"/>
    </source>
</evidence>
<evidence type="ECO:0000313" key="6">
    <source>
        <dbReference type="Proteomes" id="UP000199077"/>
    </source>
</evidence>
<keyword evidence="6" id="KW-1185">Reference proteome</keyword>
<dbReference type="GO" id="GO:0004527">
    <property type="term" value="F:exonuclease activity"/>
    <property type="evidence" value="ECO:0007669"/>
    <property type="project" value="UniProtKB-KW"/>
</dbReference>
<dbReference type="Proteomes" id="UP000199077">
    <property type="component" value="Chromosome I"/>
</dbReference>
<accession>A0A1H0KXP9</accession>
<evidence type="ECO:0000256" key="2">
    <source>
        <dbReference type="ARBA" id="ARBA00022806"/>
    </source>
</evidence>
<keyword evidence="2" id="KW-0347">Helicase</keyword>